<dbReference type="RefSeq" id="WP_010519541.1">
    <property type="nucleotide sequence ID" value="NZ_AFOE01000049.1"/>
</dbReference>
<dbReference type="Gene3D" id="3.40.50.300">
    <property type="entry name" value="P-loop containing nucleotide triphosphate hydrolases"/>
    <property type="match status" value="1"/>
</dbReference>
<dbReference type="GO" id="GO:0005524">
    <property type="term" value="F:ATP binding"/>
    <property type="evidence" value="ECO:0007669"/>
    <property type="project" value="UniProtKB-KW"/>
</dbReference>
<dbReference type="PANTHER" id="PTHR42781:SF4">
    <property type="entry name" value="SPERMIDINE_PUTRESCINE IMPORT ATP-BINDING PROTEIN POTA"/>
    <property type="match status" value="1"/>
</dbReference>
<dbReference type="OrthoDB" id="9802264at2"/>
<dbReference type="AlphaFoldDB" id="A0A1V6LVV2"/>
<dbReference type="Pfam" id="PF00005">
    <property type="entry name" value="ABC_tran"/>
    <property type="match status" value="1"/>
</dbReference>
<reference evidence="5 6" key="1">
    <citation type="submission" date="2016-12" db="EMBL/GenBank/DDBJ databases">
        <authorList>
            <person name="Song W.-J."/>
            <person name="Kurnit D.M."/>
        </authorList>
    </citation>
    <scope>NUCLEOTIDE SEQUENCE [LARGE SCALE GENOMIC DNA]</scope>
    <source>
        <strain evidence="5 6">HSG9</strain>
    </source>
</reference>
<dbReference type="InterPro" id="IPR050093">
    <property type="entry name" value="ABC_SmlMolc_Importer"/>
</dbReference>
<protein>
    <submittedName>
        <fullName evidence="5">ABC transporter ATP-binding protein</fullName>
    </submittedName>
</protein>
<dbReference type="InterPro" id="IPR027417">
    <property type="entry name" value="P-loop_NTPase"/>
</dbReference>
<dbReference type="Proteomes" id="UP000191680">
    <property type="component" value="Unassembled WGS sequence"/>
</dbReference>
<keyword evidence="2" id="KW-0547">Nucleotide-binding</keyword>
<dbReference type="PANTHER" id="PTHR42781">
    <property type="entry name" value="SPERMIDINE/PUTRESCINE IMPORT ATP-BINDING PROTEIN POTA"/>
    <property type="match status" value="1"/>
</dbReference>
<comment type="caution">
    <text evidence="5">The sequence shown here is derived from an EMBL/GenBank/DDBJ whole genome shotgun (WGS) entry which is preliminary data.</text>
</comment>
<name>A0A1V6LVV2_9FLAO</name>
<dbReference type="SUPFAM" id="SSF52540">
    <property type="entry name" value="P-loop containing nucleoside triphosphate hydrolases"/>
    <property type="match status" value="1"/>
</dbReference>
<keyword evidence="1" id="KW-0813">Transport</keyword>
<evidence type="ECO:0000256" key="3">
    <source>
        <dbReference type="ARBA" id="ARBA00022840"/>
    </source>
</evidence>
<accession>A0A1V6LVV2</accession>
<gene>
    <name evidence="5" type="ORF">BUL40_01795</name>
</gene>
<dbReference type="EMBL" id="MTBC01000001">
    <property type="protein sequence ID" value="OQD44311.1"/>
    <property type="molecule type" value="Genomic_DNA"/>
</dbReference>
<dbReference type="PROSITE" id="PS50893">
    <property type="entry name" value="ABC_TRANSPORTER_2"/>
    <property type="match status" value="1"/>
</dbReference>
<keyword evidence="3 5" id="KW-0067">ATP-binding</keyword>
<sequence>MLQVNNVFFAYGENPILKDISFQLPNGSHLALIGESGSGKSTLLKAIYGKLKLGQGEVSWNNQKVLGPDFNLIPGENYMKYVSQDLDLMPFTTVSENIGEHLSVFEPETHQARIQELLEVIQLEDYAHVKVKNLSGGQQQRVAIAKALAQEPKILLLDEPFSSIDQFKKNGLKQLLFPYLKEKGITVINATHDPDDILPFSWLTLVLKDGEILDFGPTKNVYNHPKNLYAASLFGEANTIPLYFLNPGYYIDRPIIVYPHELSVTQNSDFMVTVEESFFKGSHFLVKAFHETNLMVWFIHSRSIIPGTKVALKGTAKTLLERISKTHAKDYHS</sequence>
<dbReference type="PROSITE" id="PS00211">
    <property type="entry name" value="ABC_TRANSPORTER_1"/>
    <property type="match status" value="1"/>
</dbReference>
<dbReference type="SMART" id="SM00382">
    <property type="entry name" value="AAA"/>
    <property type="match status" value="1"/>
</dbReference>
<evidence type="ECO:0000259" key="4">
    <source>
        <dbReference type="PROSITE" id="PS50893"/>
    </source>
</evidence>
<dbReference type="InterPro" id="IPR003439">
    <property type="entry name" value="ABC_transporter-like_ATP-bd"/>
</dbReference>
<evidence type="ECO:0000256" key="2">
    <source>
        <dbReference type="ARBA" id="ARBA00022741"/>
    </source>
</evidence>
<proteinExistence type="predicted"/>
<evidence type="ECO:0000256" key="1">
    <source>
        <dbReference type="ARBA" id="ARBA00022448"/>
    </source>
</evidence>
<organism evidence="5 6">
    <name type="scientific">Croceivirga radicis</name>
    <dbReference type="NCBI Taxonomy" id="1929488"/>
    <lineage>
        <taxon>Bacteria</taxon>
        <taxon>Pseudomonadati</taxon>
        <taxon>Bacteroidota</taxon>
        <taxon>Flavobacteriia</taxon>
        <taxon>Flavobacteriales</taxon>
        <taxon>Flavobacteriaceae</taxon>
        <taxon>Croceivirga</taxon>
    </lineage>
</organism>
<evidence type="ECO:0000313" key="5">
    <source>
        <dbReference type="EMBL" id="OQD44311.1"/>
    </source>
</evidence>
<dbReference type="GO" id="GO:0016887">
    <property type="term" value="F:ATP hydrolysis activity"/>
    <property type="evidence" value="ECO:0007669"/>
    <property type="project" value="InterPro"/>
</dbReference>
<dbReference type="InterPro" id="IPR003593">
    <property type="entry name" value="AAA+_ATPase"/>
</dbReference>
<dbReference type="InterPro" id="IPR017871">
    <property type="entry name" value="ABC_transporter-like_CS"/>
</dbReference>
<keyword evidence="6" id="KW-1185">Reference proteome</keyword>
<feature type="domain" description="ABC transporter" evidence="4">
    <location>
        <begin position="2"/>
        <end position="234"/>
    </location>
</feature>
<evidence type="ECO:0000313" key="6">
    <source>
        <dbReference type="Proteomes" id="UP000191680"/>
    </source>
</evidence>